<evidence type="ECO:0000256" key="6">
    <source>
        <dbReference type="ARBA" id="ARBA00023237"/>
    </source>
</evidence>
<feature type="domain" description="TonB-dependent receptor plug" evidence="8">
    <location>
        <begin position="135"/>
        <end position="241"/>
    </location>
</feature>
<evidence type="ECO:0000256" key="2">
    <source>
        <dbReference type="ARBA" id="ARBA00022448"/>
    </source>
</evidence>
<dbReference type="Pfam" id="PF13620">
    <property type="entry name" value="CarboxypepD_reg"/>
    <property type="match status" value="1"/>
</dbReference>
<dbReference type="InterPro" id="IPR013784">
    <property type="entry name" value="Carb-bd-like_fold"/>
</dbReference>
<gene>
    <name evidence="10" type="ORF">GWR21_09870</name>
</gene>
<dbReference type="InterPro" id="IPR057601">
    <property type="entry name" value="Oar-like_b-barrel"/>
</dbReference>
<comment type="subcellular location">
    <subcellularLocation>
        <location evidence="1">Cell outer membrane</location>
        <topology evidence="1">Multi-pass membrane protein</topology>
    </subcellularLocation>
</comment>
<evidence type="ECO:0000256" key="4">
    <source>
        <dbReference type="ARBA" id="ARBA00022692"/>
    </source>
</evidence>
<name>A0A6B9ZFG0_9BACT</name>
<dbReference type="Pfam" id="PF07715">
    <property type="entry name" value="Plug"/>
    <property type="match status" value="1"/>
</dbReference>
<dbReference type="InterPro" id="IPR036942">
    <property type="entry name" value="Beta-barrel_TonB_sf"/>
</dbReference>
<evidence type="ECO:0000313" key="10">
    <source>
        <dbReference type="EMBL" id="QHS59885.1"/>
    </source>
</evidence>
<evidence type="ECO:0000256" key="3">
    <source>
        <dbReference type="ARBA" id="ARBA00022452"/>
    </source>
</evidence>
<dbReference type="GO" id="GO:0044718">
    <property type="term" value="P:siderophore transmembrane transport"/>
    <property type="evidence" value="ECO:0007669"/>
    <property type="project" value="TreeGrafter"/>
</dbReference>
<keyword evidence="6" id="KW-0998">Cell outer membrane</keyword>
<dbReference type="InterPro" id="IPR012910">
    <property type="entry name" value="Plug_dom"/>
</dbReference>
<keyword evidence="4" id="KW-0812">Transmembrane</keyword>
<accession>A0A6B9ZFG0</accession>
<keyword evidence="5" id="KW-0472">Membrane</keyword>
<feature type="domain" description="TonB-dependent transporter Oar-like beta-barrel" evidence="9">
    <location>
        <begin position="317"/>
        <end position="1028"/>
    </location>
</feature>
<dbReference type="SUPFAM" id="SSF49452">
    <property type="entry name" value="Starch-binding domain-like"/>
    <property type="match status" value="1"/>
</dbReference>
<feature type="signal peptide" evidence="7">
    <location>
        <begin position="1"/>
        <end position="21"/>
    </location>
</feature>
<dbReference type="InterPro" id="IPR039426">
    <property type="entry name" value="TonB-dep_rcpt-like"/>
</dbReference>
<dbReference type="GO" id="GO:0009279">
    <property type="term" value="C:cell outer membrane"/>
    <property type="evidence" value="ECO:0007669"/>
    <property type="project" value="UniProtKB-SubCell"/>
</dbReference>
<dbReference type="GO" id="GO:0030246">
    <property type="term" value="F:carbohydrate binding"/>
    <property type="evidence" value="ECO:0007669"/>
    <property type="project" value="InterPro"/>
</dbReference>
<dbReference type="RefSeq" id="WP_162331580.1">
    <property type="nucleotide sequence ID" value="NZ_CP048113.1"/>
</dbReference>
<dbReference type="KEGG" id="chih:GWR21_09870"/>
<dbReference type="Pfam" id="PF25183">
    <property type="entry name" value="OMP_b-brl_4"/>
    <property type="match status" value="1"/>
</dbReference>
<organism evidence="10 11">
    <name type="scientific">Chitinophaga agri</name>
    <dbReference type="NCBI Taxonomy" id="2703787"/>
    <lineage>
        <taxon>Bacteria</taxon>
        <taxon>Pseudomonadati</taxon>
        <taxon>Bacteroidota</taxon>
        <taxon>Chitinophagia</taxon>
        <taxon>Chitinophagales</taxon>
        <taxon>Chitinophagaceae</taxon>
        <taxon>Chitinophaga</taxon>
    </lineage>
</organism>
<keyword evidence="2" id="KW-0813">Transport</keyword>
<keyword evidence="7" id="KW-0732">Signal</keyword>
<dbReference type="PANTHER" id="PTHR30069:SF46">
    <property type="entry name" value="OAR PROTEIN"/>
    <property type="match status" value="1"/>
</dbReference>
<dbReference type="AlphaFoldDB" id="A0A6B9ZFG0"/>
<dbReference type="InterPro" id="IPR037066">
    <property type="entry name" value="Plug_dom_sf"/>
</dbReference>
<dbReference type="PANTHER" id="PTHR30069">
    <property type="entry name" value="TONB-DEPENDENT OUTER MEMBRANE RECEPTOR"/>
    <property type="match status" value="1"/>
</dbReference>
<dbReference type="GO" id="GO:0015344">
    <property type="term" value="F:siderophore uptake transmembrane transporter activity"/>
    <property type="evidence" value="ECO:0007669"/>
    <property type="project" value="TreeGrafter"/>
</dbReference>
<keyword evidence="11" id="KW-1185">Reference proteome</keyword>
<dbReference type="SUPFAM" id="SSF56935">
    <property type="entry name" value="Porins"/>
    <property type="match status" value="1"/>
</dbReference>
<dbReference type="Gene3D" id="2.40.170.20">
    <property type="entry name" value="TonB-dependent receptor, beta-barrel domain"/>
    <property type="match status" value="1"/>
</dbReference>
<keyword evidence="3" id="KW-1134">Transmembrane beta strand</keyword>
<dbReference type="EMBL" id="CP048113">
    <property type="protein sequence ID" value="QHS59885.1"/>
    <property type="molecule type" value="Genomic_DNA"/>
</dbReference>
<evidence type="ECO:0000313" key="11">
    <source>
        <dbReference type="Proteomes" id="UP000476411"/>
    </source>
</evidence>
<evidence type="ECO:0000259" key="8">
    <source>
        <dbReference type="Pfam" id="PF07715"/>
    </source>
</evidence>
<dbReference type="Gene3D" id="2.60.40.1120">
    <property type="entry name" value="Carboxypeptidase-like, regulatory domain"/>
    <property type="match status" value="1"/>
</dbReference>
<feature type="chain" id="PRO_5025453805" evidence="7">
    <location>
        <begin position="22"/>
        <end position="1100"/>
    </location>
</feature>
<proteinExistence type="predicted"/>
<evidence type="ECO:0000256" key="1">
    <source>
        <dbReference type="ARBA" id="ARBA00004571"/>
    </source>
</evidence>
<evidence type="ECO:0000256" key="5">
    <source>
        <dbReference type="ARBA" id="ARBA00023136"/>
    </source>
</evidence>
<evidence type="ECO:0000256" key="7">
    <source>
        <dbReference type="SAM" id="SignalP"/>
    </source>
</evidence>
<dbReference type="Proteomes" id="UP000476411">
    <property type="component" value="Chromosome"/>
</dbReference>
<evidence type="ECO:0000259" key="9">
    <source>
        <dbReference type="Pfam" id="PF25183"/>
    </source>
</evidence>
<reference evidence="10 11" key="1">
    <citation type="submission" date="2020-01" db="EMBL/GenBank/DDBJ databases">
        <title>Complete genome sequence of Chitinophaga sp. H33E-04 isolated from quinoa roots.</title>
        <authorList>
            <person name="Weon H.-Y."/>
            <person name="Lee S.A."/>
        </authorList>
    </citation>
    <scope>NUCLEOTIDE SEQUENCE [LARGE SCALE GENOMIC DNA]</scope>
    <source>
        <strain evidence="10 11">H33E-04</strain>
    </source>
</reference>
<sequence>MGFRRLLFTFIVLFSTITSFAQVTTSSMTGKIIGPSKEALPGATVVVIHQPSGTKYGTTTDAEGFYRIPNMNVGGPYKVTASFIGYTEFTQSDIFLALGQPFRLNISLGEKARDIKEVTVVGQRSTVFSSSRKGAQTTLNRTQVEALPSVGRNLTDFVRLTPQAKLTKDGSGNQTISIAGTSNKYNATFVDGAVQNDVFGLAENGTNGGQIGISPFSIDIIDQFNINVSPFDVKQGGFAGGAINAVTKSGTNEVEGSAYYFVRNESLAGKTPTKDEAKRTKLADFSSKTYGARLGGPIIKNKLFYFINAEWQKENRPQPFAYETYLNGRPTPASQAQLDALQAKLRADGYDPGGYENTENTLDGRKFFARIDWNINDHHKFTIRHQYTHGESLSPGKSSATSITFSNKGISFPSTTNATTAELKSQFGNRASNSLLLGANFVRDDRGITGSPYTSVFITREAISFGTEEFSAANLLKQDVLTLTDNLELYRGKHTISLGTSNEFYNMTNVFIGQNYGSYTFATLDDFMQGKSPTQYNRSFSAVDKTTGDNTNGAAKFKALQLGLYAQDDYQVNDRLRLSLGVRADLPMLLTDPAVNTDFNTNVLPQVIAAGKWDIKGAQTGVKPDAKLLLSPRFAFNWDVKGDQTTQIRGGAGIFTSRIPYVWLGGIYNNNGVTLGGMRLNYDSTKATGGTNNPIPFISDPFAQPSITTSPSGKIDMFAKDFKFPQVFRTSIAVDQKLPWGMIGSLEAIYTKNINNVVYYNLSYVPSGKTVTGNGADNRPIWKNAGKAALGNYTDIMYADNTSKGYSYNLTAQLQKTFHSGFNAMAAYTYGRSKSINDGQSSQNSSQWRVPNIRGRNDIDLGNSIFDLGSRIIASVTYKKEYLKHFGTTVSLYYTGQSGERFGYGYRDNGNYNIVGDNNGSSDRGLNLIYIPKTASEINLVSYTTKVNNVDVVVTPEQQWAALDAFINNDKYLSKNRGKYAEKNGLRTPFTHIFDLHIAQDIYITQKNGKRHTLQVSFDVFNLGNMLNNNWGRMYTTRSGMSYNNYGLIDFTGFASDGTTPTFNFKSPAKNDGKTVATIDDFGLQSARWQGQLGLRYIFR</sequence>
<protein>
    <submittedName>
        <fullName evidence="10">TonB-dependent receptor</fullName>
    </submittedName>
</protein>
<keyword evidence="10" id="KW-0675">Receptor</keyword>
<dbReference type="Gene3D" id="2.170.130.10">
    <property type="entry name" value="TonB-dependent receptor, plug domain"/>
    <property type="match status" value="1"/>
</dbReference>